<protein>
    <submittedName>
        <fullName evidence="2">Uncharacterized protein</fullName>
    </submittedName>
</protein>
<sequence length="299" mass="32983">MTSAAASLIISVAAAAISAVSIIYARRSARAAQQQADIARAQAAIAERQAETAELAMLDASGSTHTAQLTLLEMARQRLALVAPQVVVGVDPLDTPILAVIESSGEVPHDGTDPLDLVSHRSVYISYRVRGTIYNAGERAVCVQLAGGPSFISDENPWQPGSSITPPPSISEHEHLLAAGRYARFEWTPGQSLYRWADDYQKPDEHRLLATIWLRPAGLDAQGGSVRLELCAEPIHPEGWAERRDVRQNGVDRYKWSWKDTYDMPRVLVGDYERQHPDLRELEKELPLYKASRSGSRRL</sequence>
<name>A0ABX9CCX7_9ACTN</name>
<dbReference type="Proteomes" id="UP000249334">
    <property type="component" value="Unassembled WGS sequence"/>
</dbReference>
<dbReference type="RefSeq" id="WP_146755529.1">
    <property type="nucleotide sequence ID" value="NZ_PXXW01000042.1"/>
</dbReference>
<accession>A0ABX9CCX7</accession>
<evidence type="ECO:0000313" key="2">
    <source>
        <dbReference type="EMBL" id="RAN93851.1"/>
    </source>
</evidence>
<gene>
    <name evidence="2" type="ORF">GAR05_05151</name>
</gene>
<organism evidence="2 3">
    <name type="scientific">Micromonospora saelicesensis</name>
    <dbReference type="NCBI Taxonomy" id="285676"/>
    <lineage>
        <taxon>Bacteria</taxon>
        <taxon>Bacillati</taxon>
        <taxon>Actinomycetota</taxon>
        <taxon>Actinomycetes</taxon>
        <taxon>Micromonosporales</taxon>
        <taxon>Micromonosporaceae</taxon>
        <taxon>Micromonospora</taxon>
    </lineage>
</organism>
<proteinExistence type="predicted"/>
<keyword evidence="1" id="KW-0175">Coiled coil</keyword>
<feature type="coiled-coil region" evidence="1">
    <location>
        <begin position="29"/>
        <end position="56"/>
    </location>
</feature>
<keyword evidence="3" id="KW-1185">Reference proteome</keyword>
<evidence type="ECO:0000313" key="3">
    <source>
        <dbReference type="Proteomes" id="UP000249334"/>
    </source>
</evidence>
<dbReference type="EMBL" id="PXXW01000042">
    <property type="protein sequence ID" value="RAN93851.1"/>
    <property type="molecule type" value="Genomic_DNA"/>
</dbReference>
<reference evidence="2 3" key="1">
    <citation type="submission" date="2018-03" db="EMBL/GenBank/DDBJ databases">
        <title>Genomic framework for the identification of Micromonospora saelicesensis and Micromonospora noduli.</title>
        <authorList>
            <person name="Riesco R."/>
            <person name="Trujillo M.E."/>
        </authorList>
    </citation>
    <scope>NUCLEOTIDE SEQUENCE [LARGE SCALE GENOMIC DNA]</scope>
    <source>
        <strain evidence="2 3">GAR05</strain>
    </source>
</reference>
<comment type="caution">
    <text evidence="2">The sequence shown here is derived from an EMBL/GenBank/DDBJ whole genome shotgun (WGS) entry which is preliminary data.</text>
</comment>
<evidence type="ECO:0000256" key="1">
    <source>
        <dbReference type="SAM" id="Coils"/>
    </source>
</evidence>